<evidence type="ECO:0000313" key="2">
    <source>
        <dbReference type="Proteomes" id="UP000238479"/>
    </source>
</evidence>
<dbReference type="AlphaFoldDB" id="A0A2P6Q3U1"/>
<reference evidence="1 2" key="1">
    <citation type="journal article" date="2018" name="Nat. Genet.">
        <title>The Rosa genome provides new insights in the design of modern roses.</title>
        <authorList>
            <person name="Bendahmane M."/>
        </authorList>
    </citation>
    <scope>NUCLEOTIDE SEQUENCE [LARGE SCALE GENOMIC DNA]</scope>
    <source>
        <strain evidence="2">cv. Old Blush</strain>
    </source>
</reference>
<comment type="caution">
    <text evidence="1">The sequence shown here is derived from an EMBL/GenBank/DDBJ whole genome shotgun (WGS) entry which is preliminary data.</text>
</comment>
<sequence>MGCEQGIRVYLVEWVAIVRRSDLKWMMMSVRDMVSGSGSGISMWDVKLLWWF</sequence>
<organism evidence="1 2">
    <name type="scientific">Rosa chinensis</name>
    <name type="common">China rose</name>
    <dbReference type="NCBI Taxonomy" id="74649"/>
    <lineage>
        <taxon>Eukaryota</taxon>
        <taxon>Viridiplantae</taxon>
        <taxon>Streptophyta</taxon>
        <taxon>Embryophyta</taxon>
        <taxon>Tracheophyta</taxon>
        <taxon>Spermatophyta</taxon>
        <taxon>Magnoliopsida</taxon>
        <taxon>eudicotyledons</taxon>
        <taxon>Gunneridae</taxon>
        <taxon>Pentapetalae</taxon>
        <taxon>rosids</taxon>
        <taxon>fabids</taxon>
        <taxon>Rosales</taxon>
        <taxon>Rosaceae</taxon>
        <taxon>Rosoideae</taxon>
        <taxon>Rosoideae incertae sedis</taxon>
        <taxon>Rosa</taxon>
    </lineage>
</organism>
<protein>
    <submittedName>
        <fullName evidence="1">Uncharacterized protein</fullName>
    </submittedName>
</protein>
<dbReference type="Proteomes" id="UP000238479">
    <property type="component" value="Chromosome 5"/>
</dbReference>
<accession>A0A2P6Q3U1</accession>
<name>A0A2P6Q3U1_ROSCH</name>
<dbReference type="Gramene" id="PRQ28845">
    <property type="protein sequence ID" value="PRQ28845"/>
    <property type="gene ID" value="RchiOBHm_Chr5g0007401"/>
</dbReference>
<dbReference type="EMBL" id="PDCK01000043">
    <property type="protein sequence ID" value="PRQ28845.1"/>
    <property type="molecule type" value="Genomic_DNA"/>
</dbReference>
<gene>
    <name evidence="1" type="ORF">RchiOBHm_Chr5g0007401</name>
</gene>
<proteinExistence type="predicted"/>
<evidence type="ECO:0000313" key="1">
    <source>
        <dbReference type="EMBL" id="PRQ28845.1"/>
    </source>
</evidence>
<keyword evidence="2" id="KW-1185">Reference proteome</keyword>